<dbReference type="InterPro" id="IPR032710">
    <property type="entry name" value="NTF2-like_dom_sf"/>
</dbReference>
<gene>
    <name evidence="1" type="ORF">WDU99_03025</name>
</gene>
<evidence type="ECO:0000313" key="2">
    <source>
        <dbReference type="Proteomes" id="UP001371224"/>
    </source>
</evidence>
<accession>A0ABU8L7I0</accession>
<dbReference type="EMBL" id="JBBDGM010000002">
    <property type="protein sequence ID" value="MEJ1087284.1"/>
    <property type="molecule type" value="Genomic_DNA"/>
</dbReference>
<sequence>MNRAAAIARFIDCQYVAEEGDVRENVENLFAAELAYHVGGQTLDREDLVAMGTAVRATPRHSRRIEARDFEQEGAVVRWRLSARLPTADSDGEDLHQESIVTAIFGADGKIIEVRSEPAG</sequence>
<proteinExistence type="predicted"/>
<dbReference type="SUPFAM" id="SSF54427">
    <property type="entry name" value="NTF2-like"/>
    <property type="match status" value="1"/>
</dbReference>
<name>A0ABU8L7I0_9MICO</name>
<comment type="caution">
    <text evidence="1">The sequence shown here is derived from an EMBL/GenBank/DDBJ whole genome shotgun (WGS) entry which is preliminary data.</text>
</comment>
<keyword evidence="2" id="KW-1185">Reference proteome</keyword>
<reference evidence="1 2" key="1">
    <citation type="submission" date="2024-02" db="EMBL/GenBank/DDBJ databases">
        <authorList>
            <person name="Saticioglu I.B."/>
        </authorList>
    </citation>
    <scope>NUCLEOTIDE SEQUENCE [LARGE SCALE GENOMIC DNA]</scope>
    <source>
        <strain evidence="1 2">Mu-80</strain>
    </source>
</reference>
<organism evidence="1 2">
    <name type="scientific">Microbacterium bandirmense</name>
    <dbReference type="NCBI Taxonomy" id="3122050"/>
    <lineage>
        <taxon>Bacteria</taxon>
        <taxon>Bacillati</taxon>
        <taxon>Actinomycetota</taxon>
        <taxon>Actinomycetes</taxon>
        <taxon>Micrococcales</taxon>
        <taxon>Microbacteriaceae</taxon>
        <taxon>Microbacterium</taxon>
    </lineage>
</organism>
<protein>
    <recommendedName>
        <fullName evidence="3">Nuclear transport factor 2 family protein</fullName>
    </recommendedName>
</protein>
<evidence type="ECO:0000313" key="1">
    <source>
        <dbReference type="EMBL" id="MEJ1087284.1"/>
    </source>
</evidence>
<dbReference type="RefSeq" id="WP_337330956.1">
    <property type="nucleotide sequence ID" value="NZ_JBBDGM010000002.1"/>
</dbReference>
<evidence type="ECO:0008006" key="3">
    <source>
        <dbReference type="Google" id="ProtNLM"/>
    </source>
</evidence>
<dbReference type="Proteomes" id="UP001371224">
    <property type="component" value="Unassembled WGS sequence"/>
</dbReference>